<reference evidence="1" key="2">
    <citation type="submission" date="2025-03" db="EMBL/GenBank/DDBJ databases">
        <authorList>
            <consortium name="ELIXIR-Norway"/>
            <consortium name="Elixir Norway"/>
        </authorList>
    </citation>
    <scope>NUCLEOTIDE SEQUENCE</scope>
</reference>
<organism evidence="1 2">
    <name type="scientific">Rangifer tarandus platyrhynchus</name>
    <name type="common">Svalbard reindeer</name>
    <dbReference type="NCBI Taxonomy" id="3082113"/>
    <lineage>
        <taxon>Eukaryota</taxon>
        <taxon>Metazoa</taxon>
        <taxon>Chordata</taxon>
        <taxon>Craniata</taxon>
        <taxon>Vertebrata</taxon>
        <taxon>Euteleostomi</taxon>
        <taxon>Mammalia</taxon>
        <taxon>Eutheria</taxon>
        <taxon>Laurasiatheria</taxon>
        <taxon>Artiodactyla</taxon>
        <taxon>Ruminantia</taxon>
        <taxon>Pecora</taxon>
        <taxon>Cervidae</taxon>
        <taxon>Odocoileinae</taxon>
        <taxon>Rangifer</taxon>
    </lineage>
</organism>
<accession>A0AC60A7W6</accession>
<evidence type="ECO:0000313" key="1">
    <source>
        <dbReference type="EMBL" id="CAN0567499.1"/>
    </source>
</evidence>
<sequence length="102" mass="11080">MPLQEKIGWDPGQAERAFRPLLMPSRSEGEMIGHRCPGGPTESPGSLQSKPLELWLPRKPRRLSIPAGPSHWPGEDGLRAEPMGLQGKRLGPVDGQAGKRGL</sequence>
<gene>
    <name evidence="1" type="ORF">MRATA1EN22A_LOCUS27650</name>
</gene>
<dbReference type="EMBL" id="OX596093">
    <property type="protein sequence ID" value="CAN0567499.1"/>
    <property type="molecule type" value="Genomic_DNA"/>
</dbReference>
<dbReference type="Proteomes" id="UP001162501">
    <property type="component" value="Chromosome 9"/>
</dbReference>
<evidence type="ECO:0000313" key="2">
    <source>
        <dbReference type="Proteomes" id="UP001162501"/>
    </source>
</evidence>
<protein>
    <submittedName>
        <fullName evidence="1">Uncharacterized protein</fullName>
    </submittedName>
</protein>
<reference evidence="1" key="1">
    <citation type="submission" date="2023-05" db="EMBL/GenBank/DDBJ databases">
        <authorList>
            <consortium name="ELIXIR-Norway"/>
        </authorList>
    </citation>
    <scope>NUCLEOTIDE SEQUENCE</scope>
</reference>
<proteinExistence type="predicted"/>
<name>A0AC60A7W6_RANTA</name>